<dbReference type="EMBL" id="ABCC02000009">
    <property type="protein sequence ID" value="EDP18997.1"/>
    <property type="molecule type" value="Genomic_DNA"/>
</dbReference>
<feature type="transmembrane region" description="Helical" evidence="1">
    <location>
        <begin position="12"/>
        <end position="32"/>
    </location>
</feature>
<reference evidence="2 3" key="2">
    <citation type="submission" date="2007-09" db="EMBL/GenBank/DDBJ databases">
        <title>Draft genome sequence of Clostridium bolteae (ATCC BAA-613).</title>
        <authorList>
            <person name="Sudarsanam P."/>
            <person name="Ley R."/>
            <person name="Guruge J."/>
            <person name="Turnbaugh P.J."/>
            <person name="Mahowald M."/>
            <person name="Liep D."/>
            <person name="Gordon J."/>
        </authorList>
    </citation>
    <scope>NUCLEOTIDE SEQUENCE [LARGE SCALE GENOMIC DNA]</scope>
    <source>
        <strain evidence="3">ATCC BAA-613 / DSM 15670 / CCUG 46953 / JCM 12243 / WAL 16351</strain>
    </source>
</reference>
<keyword evidence="1" id="KW-1133">Transmembrane helix</keyword>
<accession>A8RHJ4</accession>
<dbReference type="PaxDb" id="411902-CLOBOL_00433"/>
<gene>
    <name evidence="2" type="ORF">CLOBOL_00433</name>
</gene>
<keyword evidence="1" id="KW-0812">Transmembrane</keyword>
<comment type="caution">
    <text evidence="2">The sequence shown here is derived from an EMBL/GenBank/DDBJ whole genome shotgun (WGS) entry which is preliminary data.</text>
</comment>
<reference evidence="2 3" key="1">
    <citation type="submission" date="2007-08" db="EMBL/GenBank/DDBJ databases">
        <authorList>
            <person name="Fulton L."/>
            <person name="Clifton S."/>
            <person name="Fulton B."/>
            <person name="Xu J."/>
            <person name="Minx P."/>
            <person name="Pepin K.H."/>
            <person name="Johnson M."/>
            <person name="Thiruvilangam P."/>
            <person name="Bhonagiri V."/>
            <person name="Nash W.E."/>
            <person name="Mardis E.R."/>
            <person name="Wilson R.K."/>
        </authorList>
    </citation>
    <scope>NUCLEOTIDE SEQUENCE [LARGE SCALE GENOMIC DNA]</scope>
    <source>
        <strain evidence="3">ATCC BAA-613 / DSM 15670 / CCUG 46953 / JCM 12243 / WAL 16351</strain>
    </source>
</reference>
<proteinExistence type="predicted"/>
<sequence length="91" mass="9805">MIFSMLYPNSQSIGGSPVVFSLIALMAVLQVVRKDLPGFNLNTAYGQWIAGYAILSNIPVFSKNSSTLVIHSIAFSVAFILGIIGMKINLI</sequence>
<feature type="transmembrane region" description="Helical" evidence="1">
    <location>
        <begin position="44"/>
        <end position="62"/>
    </location>
</feature>
<feature type="transmembrane region" description="Helical" evidence="1">
    <location>
        <begin position="68"/>
        <end position="90"/>
    </location>
</feature>
<organism evidence="2 3">
    <name type="scientific">Enterocloster bolteae (strain ATCC BAA-613 / DSM 15670 / CCUG 46953 / JCM 12243 / WAL 16351)</name>
    <name type="common">Clostridium bolteae</name>
    <dbReference type="NCBI Taxonomy" id="411902"/>
    <lineage>
        <taxon>Bacteria</taxon>
        <taxon>Bacillati</taxon>
        <taxon>Bacillota</taxon>
        <taxon>Clostridia</taxon>
        <taxon>Lachnospirales</taxon>
        <taxon>Lachnospiraceae</taxon>
        <taxon>Enterocloster</taxon>
    </lineage>
</organism>
<evidence type="ECO:0000313" key="2">
    <source>
        <dbReference type="EMBL" id="EDP18997.1"/>
    </source>
</evidence>
<evidence type="ECO:0000256" key="1">
    <source>
        <dbReference type="SAM" id="Phobius"/>
    </source>
</evidence>
<name>A8RHJ4_ENTBW</name>
<dbReference type="HOGENOM" id="CLU_2421729_0_0_9"/>
<protein>
    <submittedName>
        <fullName evidence="2">Uncharacterized protein</fullName>
    </submittedName>
</protein>
<evidence type="ECO:0000313" key="3">
    <source>
        <dbReference type="Proteomes" id="UP000005396"/>
    </source>
</evidence>
<dbReference type="Proteomes" id="UP000005396">
    <property type="component" value="Unassembled WGS sequence"/>
</dbReference>
<dbReference type="AlphaFoldDB" id="A8RHJ4"/>
<keyword evidence="1" id="KW-0472">Membrane</keyword>